<reference evidence="1" key="1">
    <citation type="journal article" date="2019" name="bioRxiv">
        <title>The Genome of the Zebra Mussel, Dreissena polymorpha: A Resource for Invasive Species Research.</title>
        <authorList>
            <person name="McCartney M.A."/>
            <person name="Auch B."/>
            <person name="Kono T."/>
            <person name="Mallez S."/>
            <person name="Zhang Y."/>
            <person name="Obille A."/>
            <person name="Becker A."/>
            <person name="Abrahante J.E."/>
            <person name="Garbe J."/>
            <person name="Badalamenti J.P."/>
            <person name="Herman A."/>
            <person name="Mangelson H."/>
            <person name="Liachko I."/>
            <person name="Sullivan S."/>
            <person name="Sone E.D."/>
            <person name="Koren S."/>
            <person name="Silverstein K.A.T."/>
            <person name="Beckman K.B."/>
            <person name="Gohl D.M."/>
        </authorList>
    </citation>
    <scope>NUCLEOTIDE SEQUENCE</scope>
    <source>
        <strain evidence="1">Duluth1</strain>
        <tissue evidence="1">Whole animal</tissue>
    </source>
</reference>
<reference evidence="1" key="2">
    <citation type="submission" date="2020-11" db="EMBL/GenBank/DDBJ databases">
        <authorList>
            <person name="McCartney M.A."/>
            <person name="Auch B."/>
            <person name="Kono T."/>
            <person name="Mallez S."/>
            <person name="Becker A."/>
            <person name="Gohl D.M."/>
            <person name="Silverstein K.A.T."/>
            <person name="Koren S."/>
            <person name="Bechman K.B."/>
            <person name="Herman A."/>
            <person name="Abrahante J.E."/>
            <person name="Garbe J."/>
        </authorList>
    </citation>
    <scope>NUCLEOTIDE SEQUENCE</scope>
    <source>
        <strain evidence="1">Duluth1</strain>
        <tissue evidence="1">Whole animal</tissue>
    </source>
</reference>
<organism evidence="1 2">
    <name type="scientific">Dreissena polymorpha</name>
    <name type="common">Zebra mussel</name>
    <name type="synonym">Mytilus polymorpha</name>
    <dbReference type="NCBI Taxonomy" id="45954"/>
    <lineage>
        <taxon>Eukaryota</taxon>
        <taxon>Metazoa</taxon>
        <taxon>Spiralia</taxon>
        <taxon>Lophotrochozoa</taxon>
        <taxon>Mollusca</taxon>
        <taxon>Bivalvia</taxon>
        <taxon>Autobranchia</taxon>
        <taxon>Heteroconchia</taxon>
        <taxon>Euheterodonta</taxon>
        <taxon>Imparidentia</taxon>
        <taxon>Neoheterodontei</taxon>
        <taxon>Myida</taxon>
        <taxon>Dreissenoidea</taxon>
        <taxon>Dreissenidae</taxon>
        <taxon>Dreissena</taxon>
    </lineage>
</organism>
<sequence>MLHSTLKTSGYAGSYLNEDLRKTWSDLLFKARNILQLGKVDGVWTPDGTIDKS</sequence>
<evidence type="ECO:0000313" key="1">
    <source>
        <dbReference type="EMBL" id="KAH3769341.1"/>
    </source>
</evidence>
<gene>
    <name evidence="1" type="ORF">DPMN_170591</name>
</gene>
<proteinExistence type="predicted"/>
<dbReference type="EMBL" id="JAIWYP010000009">
    <property type="protein sequence ID" value="KAH3769341.1"/>
    <property type="molecule type" value="Genomic_DNA"/>
</dbReference>
<keyword evidence="2" id="KW-1185">Reference proteome</keyword>
<accession>A0A9D4IBP1</accession>
<evidence type="ECO:0000313" key="2">
    <source>
        <dbReference type="Proteomes" id="UP000828390"/>
    </source>
</evidence>
<name>A0A9D4IBP1_DREPO</name>
<dbReference type="Proteomes" id="UP000828390">
    <property type="component" value="Unassembled WGS sequence"/>
</dbReference>
<dbReference type="AlphaFoldDB" id="A0A9D4IBP1"/>
<comment type="caution">
    <text evidence="1">The sequence shown here is derived from an EMBL/GenBank/DDBJ whole genome shotgun (WGS) entry which is preliminary data.</text>
</comment>
<protein>
    <submittedName>
        <fullName evidence="1">Uncharacterized protein</fullName>
    </submittedName>
</protein>